<dbReference type="InterPro" id="IPR000618">
    <property type="entry name" value="Insect_cuticle"/>
</dbReference>
<dbReference type="GeneID" id="107225012"/>
<dbReference type="GO" id="GO:0005615">
    <property type="term" value="C:extracellular space"/>
    <property type="evidence" value="ECO:0007669"/>
    <property type="project" value="TreeGrafter"/>
</dbReference>
<dbReference type="PROSITE" id="PS00233">
    <property type="entry name" value="CHIT_BIND_RR_1"/>
    <property type="match status" value="1"/>
</dbReference>
<dbReference type="InterPro" id="IPR051217">
    <property type="entry name" value="Insect_Cuticle_Struc_Prot"/>
</dbReference>
<reference evidence="6" key="1">
    <citation type="submission" date="2025-08" db="UniProtKB">
        <authorList>
            <consortium name="RefSeq"/>
        </authorList>
    </citation>
    <scope>IDENTIFICATION</scope>
    <source>
        <tissue evidence="6">Thorax and Abdomen</tissue>
    </source>
</reference>
<feature type="chain" id="PRO_5045467884" evidence="4">
    <location>
        <begin position="16"/>
        <end position="234"/>
    </location>
</feature>
<dbReference type="InParanoid" id="A0A6J0C0N2"/>
<dbReference type="PROSITE" id="PS51155">
    <property type="entry name" value="CHIT_BIND_RR_2"/>
    <property type="match status" value="1"/>
</dbReference>
<evidence type="ECO:0000256" key="1">
    <source>
        <dbReference type="ARBA" id="ARBA00022460"/>
    </source>
</evidence>
<feature type="compositionally biased region" description="Low complexity" evidence="3">
    <location>
        <begin position="209"/>
        <end position="223"/>
    </location>
</feature>
<feature type="compositionally biased region" description="Polar residues" evidence="3">
    <location>
        <begin position="224"/>
        <end position="234"/>
    </location>
</feature>
<evidence type="ECO:0000313" key="5">
    <source>
        <dbReference type="Proteomes" id="UP000829291"/>
    </source>
</evidence>
<dbReference type="KEGG" id="nlo:107225012"/>
<keyword evidence="4" id="KW-0732">Signal</keyword>
<protein>
    <submittedName>
        <fullName evidence="6">Pro-resilin-like</fullName>
    </submittedName>
</protein>
<dbReference type="GO" id="GO:0031012">
    <property type="term" value="C:extracellular matrix"/>
    <property type="evidence" value="ECO:0007669"/>
    <property type="project" value="TreeGrafter"/>
</dbReference>
<dbReference type="Proteomes" id="UP000829291">
    <property type="component" value="Chromosome 7"/>
</dbReference>
<accession>A0A6J0C0N2</accession>
<evidence type="ECO:0000313" key="6">
    <source>
        <dbReference type="RefSeq" id="XP_015520796.2"/>
    </source>
</evidence>
<dbReference type="RefSeq" id="XP_015520796.2">
    <property type="nucleotide sequence ID" value="XM_015665310.2"/>
</dbReference>
<feature type="region of interest" description="Disordered" evidence="3">
    <location>
        <begin position="209"/>
        <end position="234"/>
    </location>
</feature>
<dbReference type="OrthoDB" id="6595597at2759"/>
<proteinExistence type="predicted"/>
<dbReference type="PANTHER" id="PTHR12236:SF98">
    <property type="entry name" value="CUTICULAR PROTEIN 56F"/>
    <property type="match status" value="1"/>
</dbReference>
<evidence type="ECO:0000256" key="2">
    <source>
        <dbReference type="PROSITE-ProRule" id="PRU00497"/>
    </source>
</evidence>
<dbReference type="AlphaFoldDB" id="A0A6J0C0N2"/>
<feature type="region of interest" description="Disordered" evidence="3">
    <location>
        <begin position="21"/>
        <end position="57"/>
    </location>
</feature>
<feature type="compositionally biased region" description="Polar residues" evidence="3">
    <location>
        <begin position="37"/>
        <end position="57"/>
    </location>
</feature>
<keyword evidence="1 2" id="KW-0193">Cuticle</keyword>
<feature type="signal peptide" evidence="4">
    <location>
        <begin position="1"/>
        <end position="15"/>
    </location>
</feature>
<dbReference type="PANTHER" id="PTHR12236">
    <property type="entry name" value="STRUCTURAL CONTITUENT OF CUTICLE"/>
    <property type="match status" value="1"/>
</dbReference>
<dbReference type="InterPro" id="IPR031311">
    <property type="entry name" value="CHIT_BIND_RR_consensus"/>
</dbReference>
<keyword evidence="5" id="KW-1185">Reference proteome</keyword>
<name>A0A6J0C0N2_NEOLC</name>
<gene>
    <name evidence="6" type="primary">LOC107225012</name>
</gene>
<dbReference type="GO" id="GO:0042302">
    <property type="term" value="F:structural constituent of cuticle"/>
    <property type="evidence" value="ECO:0007669"/>
    <property type="project" value="UniProtKB-UniRule"/>
</dbReference>
<organism evidence="6">
    <name type="scientific">Neodiprion lecontei</name>
    <name type="common">Redheaded pine sawfly</name>
    <dbReference type="NCBI Taxonomy" id="441921"/>
    <lineage>
        <taxon>Eukaryota</taxon>
        <taxon>Metazoa</taxon>
        <taxon>Ecdysozoa</taxon>
        <taxon>Arthropoda</taxon>
        <taxon>Hexapoda</taxon>
        <taxon>Insecta</taxon>
        <taxon>Pterygota</taxon>
        <taxon>Neoptera</taxon>
        <taxon>Endopterygota</taxon>
        <taxon>Hymenoptera</taxon>
        <taxon>Tenthredinoidea</taxon>
        <taxon>Diprionidae</taxon>
        <taxon>Diprioninae</taxon>
        <taxon>Neodiprion</taxon>
    </lineage>
</organism>
<evidence type="ECO:0000256" key="3">
    <source>
        <dbReference type="SAM" id="MobiDB-lite"/>
    </source>
</evidence>
<dbReference type="PRINTS" id="PR00947">
    <property type="entry name" value="CUTICLE"/>
</dbReference>
<dbReference type="Pfam" id="PF00379">
    <property type="entry name" value="Chitin_bind_4"/>
    <property type="match status" value="1"/>
</dbReference>
<sequence length="234" mass="25204">MKIVAVLCLIAVASASLEPAGYRPPGSAPSTRYLPASNYQASSPRQQPSARYLPASQSENSATLARFSAPSSAYLPANNYQAPARASPSSSTFSNAPSASYGVPASSQYSAPAAVPENRYLPANNALTGGANSGYGYADAENSEPAKYDFQYEVKDNYDNDFGHQESRDGDDTKGMYFVLLPDGRKQIVEYTADQEGYKPRISYEESRQGYNNAYNQQNRQAGGYSQSDSVGPY</sequence>
<evidence type="ECO:0000256" key="4">
    <source>
        <dbReference type="SAM" id="SignalP"/>
    </source>
</evidence>